<reference evidence="1" key="1">
    <citation type="journal article" date="2019" name="Nat. Med.">
        <title>A library of human gut bacterial isolates paired with longitudinal multiomics data enables mechanistic microbiome research.</title>
        <authorList>
            <person name="Poyet M."/>
            <person name="Groussin M."/>
            <person name="Gibbons S.M."/>
            <person name="Avila-Pacheco J."/>
            <person name="Jiang X."/>
            <person name="Kearney S.M."/>
            <person name="Perrotta A.R."/>
            <person name="Berdy B."/>
            <person name="Zhao S."/>
            <person name="Lieberman T.D."/>
            <person name="Swanson P.K."/>
            <person name="Smith M."/>
            <person name="Roesemann S."/>
            <person name="Alexander J.E."/>
            <person name="Rich S.A."/>
            <person name="Livny J."/>
            <person name="Vlamakis H."/>
            <person name="Clish C."/>
            <person name="Bullock K."/>
            <person name="Deik A."/>
            <person name="Scott J."/>
            <person name="Pierce K.A."/>
            <person name="Xavier R.J."/>
            <person name="Alm E.J."/>
        </authorList>
    </citation>
    <scope>NUCLEOTIDE SEQUENCE</scope>
    <source>
        <strain evidence="1">BIOML-A147</strain>
    </source>
</reference>
<dbReference type="GO" id="GO:0008270">
    <property type="term" value="F:zinc ion binding"/>
    <property type="evidence" value="ECO:0007669"/>
    <property type="project" value="InterPro"/>
</dbReference>
<evidence type="ECO:0000313" key="1">
    <source>
        <dbReference type="EMBL" id="KAA4017319.1"/>
    </source>
</evidence>
<dbReference type="GO" id="GO:0004386">
    <property type="term" value="F:helicase activity"/>
    <property type="evidence" value="ECO:0007669"/>
    <property type="project" value="UniProtKB-KW"/>
</dbReference>
<dbReference type="GO" id="GO:0003677">
    <property type="term" value="F:DNA binding"/>
    <property type="evidence" value="ECO:0007669"/>
    <property type="project" value="InterPro"/>
</dbReference>
<organism evidence="1">
    <name type="scientific">Bacteroides ovatus</name>
    <dbReference type="NCBI Taxonomy" id="28116"/>
    <lineage>
        <taxon>Bacteria</taxon>
        <taxon>Pseudomonadati</taxon>
        <taxon>Bacteroidota</taxon>
        <taxon>Bacteroidia</taxon>
        <taxon>Bacteroidales</taxon>
        <taxon>Bacteroidaceae</taxon>
        <taxon>Bacteroides</taxon>
    </lineage>
</organism>
<keyword evidence="1" id="KW-0378">Hydrolase</keyword>
<keyword evidence="1" id="KW-0347">Helicase</keyword>
<sequence>MVRKEEVLARTSNGLDVFRHYLPVKWRVGRNFLNPLYADSKASCNVYYDRRSGTYRMKDFGNGDYSGDCFFLVAKLKGLDCRNAADFVEVLHTIDRELCLGLDGDSPTDGTVGTGGCRR</sequence>
<accession>A0A641RKG8</accession>
<dbReference type="EMBL" id="VWKO01000523">
    <property type="protein sequence ID" value="KAA4017319.1"/>
    <property type="molecule type" value="Genomic_DNA"/>
</dbReference>
<dbReference type="AlphaFoldDB" id="A0A641RKG8"/>
<gene>
    <name evidence="1" type="ORF">F3D60_31290</name>
</gene>
<dbReference type="GO" id="GO:0006260">
    <property type="term" value="P:DNA replication"/>
    <property type="evidence" value="ECO:0007669"/>
    <property type="project" value="InterPro"/>
</dbReference>
<keyword evidence="1" id="KW-0067">ATP-binding</keyword>
<proteinExistence type="predicted"/>
<name>A0A641RKG8_BACOV</name>
<comment type="caution">
    <text evidence="1">The sequence shown here is derived from an EMBL/GenBank/DDBJ whole genome shotgun (WGS) entry which is preliminary data.</text>
</comment>
<dbReference type="Gene3D" id="3.90.580.10">
    <property type="entry name" value="Zinc finger, CHC2-type domain"/>
    <property type="match status" value="1"/>
</dbReference>
<keyword evidence="1" id="KW-0547">Nucleotide-binding</keyword>
<feature type="non-terminal residue" evidence="1">
    <location>
        <position position="119"/>
    </location>
</feature>
<dbReference type="InterPro" id="IPR036977">
    <property type="entry name" value="DNA_primase_Znf_CHC2"/>
</dbReference>
<protein>
    <submittedName>
        <fullName evidence="1">Bifunctional DNA primase/helicase</fullName>
    </submittedName>
</protein>